<dbReference type="GO" id="GO:0043138">
    <property type="term" value="F:3'-5' DNA helicase activity"/>
    <property type="evidence" value="ECO:0007669"/>
    <property type="project" value="TreeGrafter"/>
</dbReference>
<dbReference type="PANTHER" id="PTHR11070:SF2">
    <property type="entry name" value="ATP-DEPENDENT DNA HELICASE SRS2"/>
    <property type="match status" value="1"/>
</dbReference>
<dbReference type="SUPFAM" id="SSF52540">
    <property type="entry name" value="P-loop containing nucleoside triphosphate hydrolases"/>
    <property type="match status" value="1"/>
</dbReference>
<dbReference type="EMBL" id="UIHC01000024">
    <property type="protein sequence ID" value="SUZ32644.1"/>
    <property type="molecule type" value="Genomic_DNA"/>
</dbReference>
<dbReference type="PANTHER" id="PTHR11070">
    <property type="entry name" value="UVRD / RECB / PCRA DNA HELICASE FAMILY MEMBER"/>
    <property type="match status" value="1"/>
</dbReference>
<organism evidence="7 8">
    <name type="scientific">Roseinatronobacter ekhonensis</name>
    <dbReference type="NCBI Taxonomy" id="254356"/>
    <lineage>
        <taxon>Bacteria</taxon>
        <taxon>Pseudomonadati</taxon>
        <taxon>Pseudomonadota</taxon>
        <taxon>Alphaproteobacteria</taxon>
        <taxon>Rhodobacterales</taxon>
        <taxon>Paracoccaceae</taxon>
        <taxon>Roseinatronobacter</taxon>
    </lineage>
</organism>
<dbReference type="Pfam" id="PF13361">
    <property type="entry name" value="UvrD_C"/>
    <property type="match status" value="1"/>
</dbReference>
<dbReference type="InterPro" id="IPR014017">
    <property type="entry name" value="DNA_helicase_UvrD-like_C"/>
</dbReference>
<dbReference type="OrthoDB" id="9806690at2"/>
<dbReference type="GO" id="GO:0003677">
    <property type="term" value="F:DNA binding"/>
    <property type="evidence" value="ECO:0007669"/>
    <property type="project" value="InterPro"/>
</dbReference>
<name>A0A3B0MV23_9RHOB</name>
<dbReference type="GO" id="GO:0033202">
    <property type="term" value="C:DNA helicase complex"/>
    <property type="evidence" value="ECO:0007669"/>
    <property type="project" value="TreeGrafter"/>
</dbReference>
<protein>
    <recommendedName>
        <fullName evidence="5">DNA 3'-5' helicase II</fullName>
    </recommendedName>
</protein>
<dbReference type="GO" id="GO:0000725">
    <property type="term" value="P:recombinational repair"/>
    <property type="evidence" value="ECO:0007669"/>
    <property type="project" value="TreeGrafter"/>
</dbReference>
<feature type="domain" description="UvrD-like helicase C-terminal" evidence="6">
    <location>
        <begin position="297"/>
        <end position="355"/>
    </location>
</feature>
<keyword evidence="3 7" id="KW-0347">Helicase</keyword>
<dbReference type="AlphaFoldDB" id="A0A3B0MV23"/>
<evidence type="ECO:0000256" key="5">
    <source>
        <dbReference type="ARBA" id="ARBA00034923"/>
    </source>
</evidence>
<dbReference type="GO" id="GO:0005829">
    <property type="term" value="C:cytosol"/>
    <property type="evidence" value="ECO:0007669"/>
    <property type="project" value="TreeGrafter"/>
</dbReference>
<evidence type="ECO:0000259" key="6">
    <source>
        <dbReference type="Pfam" id="PF13361"/>
    </source>
</evidence>
<dbReference type="Gene3D" id="3.40.50.300">
    <property type="entry name" value="P-loop containing nucleotide triphosphate hydrolases"/>
    <property type="match status" value="3"/>
</dbReference>
<dbReference type="GO" id="GO:0005524">
    <property type="term" value="F:ATP binding"/>
    <property type="evidence" value="ECO:0007669"/>
    <property type="project" value="UniProtKB-KW"/>
</dbReference>
<proteinExistence type="predicted"/>
<sequence>MGWYVPFEKLGQQQSAIIQEITRGIDARNHFINGFAGSGKSVLLTHVLERVAADRIGSRIVFLSYTHALVGMTKTALMGSGLDEATMKRIEFSTVHSFMYGDREADYVFVDEVQDLQADWLDKIKRKSRHVVLAGDFVQSIYDETASYNDILQVFDPMVHELREVFRLTPSLKRVAVSIYPAADNIVEADPVKVGDADIRDVEFDTLEEEVEWVLSEAWTVRAGAGSPSALLFHHHHDLRLFYEAVFRVRSINLPIEHPRDLTERYINMNDAMQAAGIPLSYYGNKVGTLIHGEKGPHVYLMTIHSAKGLDFKNVFLPGLNRGPNSTLSPSEHFKRPVSFVGVTRSFENLFLSHSQGAMETPFDNLPEDVVKRWKPRRPTNVDDELFF</sequence>
<dbReference type="RefSeq" id="WP_121095754.1">
    <property type="nucleotide sequence ID" value="NZ_UIHC01000024.1"/>
</dbReference>
<keyword evidence="1" id="KW-0547">Nucleotide-binding</keyword>
<accession>A0A3B0MV23</accession>
<keyword evidence="2 7" id="KW-0378">Hydrolase</keyword>
<dbReference type="Proteomes" id="UP000272908">
    <property type="component" value="Unassembled WGS sequence"/>
</dbReference>
<evidence type="ECO:0000256" key="3">
    <source>
        <dbReference type="ARBA" id="ARBA00022806"/>
    </source>
</evidence>
<evidence type="ECO:0000313" key="8">
    <source>
        <dbReference type="Proteomes" id="UP000272908"/>
    </source>
</evidence>
<reference evidence="8" key="1">
    <citation type="submission" date="2018-08" db="EMBL/GenBank/DDBJ databases">
        <authorList>
            <person name="Rodrigo-Torres L."/>
            <person name="Arahal R. D."/>
            <person name="Lucena T."/>
        </authorList>
    </citation>
    <scope>NUCLEOTIDE SEQUENCE [LARGE SCALE GENOMIC DNA]</scope>
    <source>
        <strain evidence="8">CECT 7235</strain>
    </source>
</reference>
<keyword evidence="8" id="KW-1185">Reference proteome</keyword>
<dbReference type="GO" id="GO:0016787">
    <property type="term" value="F:hydrolase activity"/>
    <property type="evidence" value="ECO:0007669"/>
    <property type="project" value="UniProtKB-KW"/>
</dbReference>
<dbReference type="InterPro" id="IPR027417">
    <property type="entry name" value="P-loop_NTPase"/>
</dbReference>
<evidence type="ECO:0000313" key="7">
    <source>
        <dbReference type="EMBL" id="SUZ32644.1"/>
    </source>
</evidence>
<evidence type="ECO:0000256" key="1">
    <source>
        <dbReference type="ARBA" id="ARBA00022741"/>
    </source>
</evidence>
<gene>
    <name evidence="7" type="primary">pcrA</name>
    <name evidence="7" type="ORF">ROE7235_02405</name>
</gene>
<evidence type="ECO:0000256" key="4">
    <source>
        <dbReference type="ARBA" id="ARBA00022840"/>
    </source>
</evidence>
<dbReference type="Pfam" id="PF13245">
    <property type="entry name" value="AAA_19"/>
    <property type="match status" value="1"/>
</dbReference>
<keyword evidence="4" id="KW-0067">ATP-binding</keyword>
<dbReference type="InterPro" id="IPR000212">
    <property type="entry name" value="DNA_helicase_UvrD/REP"/>
</dbReference>
<evidence type="ECO:0000256" key="2">
    <source>
        <dbReference type="ARBA" id="ARBA00022801"/>
    </source>
</evidence>